<dbReference type="OrthoDB" id="9813918at2"/>
<accession>A0A2T4UA45</accession>
<proteinExistence type="inferred from homology"/>
<reference evidence="3 4" key="1">
    <citation type="submission" date="2018-03" db="EMBL/GenBank/DDBJ databases">
        <title>Alkalicoccus saliphilus sp. nov., isolated from a mineral pool.</title>
        <authorList>
            <person name="Zhao B."/>
        </authorList>
    </citation>
    <scope>NUCLEOTIDE SEQUENCE [LARGE SCALE GENOMIC DNA]</scope>
    <source>
        <strain evidence="3 4">6AG</strain>
    </source>
</reference>
<dbReference type="PANTHER" id="PTHR42850:SF2">
    <property type="entry name" value="BLL5683 PROTEIN"/>
    <property type="match status" value="1"/>
</dbReference>
<dbReference type="Gene3D" id="3.60.21.10">
    <property type="match status" value="1"/>
</dbReference>
<dbReference type="Proteomes" id="UP000240509">
    <property type="component" value="Unassembled WGS sequence"/>
</dbReference>
<gene>
    <name evidence="3" type="ORF">C6Y45_02540</name>
</gene>
<evidence type="ECO:0000313" key="4">
    <source>
        <dbReference type="Proteomes" id="UP000240509"/>
    </source>
</evidence>
<dbReference type="RefSeq" id="WP_107583455.1">
    <property type="nucleotide sequence ID" value="NZ_PZJJ01000002.1"/>
</dbReference>
<dbReference type="PANTHER" id="PTHR42850">
    <property type="entry name" value="METALLOPHOSPHOESTERASE"/>
    <property type="match status" value="1"/>
</dbReference>
<dbReference type="InterPro" id="IPR029052">
    <property type="entry name" value="Metallo-depent_PP-like"/>
</dbReference>
<dbReference type="GO" id="GO:0005737">
    <property type="term" value="C:cytoplasm"/>
    <property type="evidence" value="ECO:0007669"/>
    <property type="project" value="TreeGrafter"/>
</dbReference>
<dbReference type="GO" id="GO:0016791">
    <property type="term" value="F:phosphatase activity"/>
    <property type="evidence" value="ECO:0007669"/>
    <property type="project" value="TreeGrafter"/>
</dbReference>
<dbReference type="InterPro" id="IPR024654">
    <property type="entry name" value="Calcineurin-like_PHP_lpxH"/>
</dbReference>
<dbReference type="AlphaFoldDB" id="A0A2T4UA45"/>
<protein>
    <submittedName>
        <fullName evidence="3">YfcE family phosphodiesterase</fullName>
    </submittedName>
</protein>
<evidence type="ECO:0000259" key="2">
    <source>
        <dbReference type="Pfam" id="PF12850"/>
    </source>
</evidence>
<dbReference type="EMBL" id="PZJJ01000002">
    <property type="protein sequence ID" value="PTL40277.1"/>
    <property type="molecule type" value="Genomic_DNA"/>
</dbReference>
<comment type="caution">
    <text evidence="3">The sequence shown here is derived from an EMBL/GenBank/DDBJ whole genome shotgun (WGS) entry which is preliminary data.</text>
</comment>
<dbReference type="Pfam" id="PF12850">
    <property type="entry name" value="Metallophos_2"/>
    <property type="match status" value="1"/>
</dbReference>
<comment type="similarity">
    <text evidence="1">Belongs to the metallophosphoesterase superfamily. YfcE family.</text>
</comment>
<dbReference type="InterPro" id="IPR011152">
    <property type="entry name" value="Pesterase_MJ0912"/>
</dbReference>
<dbReference type="InterPro" id="IPR050126">
    <property type="entry name" value="Ap4A_hydrolase"/>
</dbReference>
<keyword evidence="4" id="KW-1185">Reference proteome</keyword>
<dbReference type="PIRSF" id="PIRSF000883">
    <property type="entry name" value="Pesterase_MJ0912"/>
    <property type="match status" value="1"/>
</dbReference>
<evidence type="ECO:0000313" key="3">
    <source>
        <dbReference type="EMBL" id="PTL40277.1"/>
    </source>
</evidence>
<dbReference type="SUPFAM" id="SSF56300">
    <property type="entry name" value="Metallo-dependent phosphatases"/>
    <property type="match status" value="1"/>
</dbReference>
<feature type="domain" description="Calcineurin-like phosphoesterase" evidence="2">
    <location>
        <begin position="1"/>
        <end position="198"/>
    </location>
</feature>
<organism evidence="3 4">
    <name type="scientific">Alkalicoccus saliphilus</name>
    <dbReference type="NCBI Taxonomy" id="200989"/>
    <lineage>
        <taxon>Bacteria</taxon>
        <taxon>Bacillati</taxon>
        <taxon>Bacillota</taxon>
        <taxon>Bacilli</taxon>
        <taxon>Bacillales</taxon>
        <taxon>Bacillaceae</taxon>
        <taxon>Alkalicoccus</taxon>
    </lineage>
</organism>
<name>A0A2T4UA45_9BACI</name>
<evidence type="ECO:0000256" key="1">
    <source>
        <dbReference type="ARBA" id="ARBA00008950"/>
    </source>
</evidence>
<sequence>MKLAVLADIHGNASALEAVLADAEAQGATDYLVLGDLCYRGPQPKKSLELIRKLHAKVIKGNADAWAVRGVREGEVPDSALQMMQTEQTFTASCLSEEDIQYLDALPSSLEIPLTNKRQMFAFHATPESMFDVVSQEASNQTFEAWTNENPRAEFLTYGHIHVSHFRHIDGRKIFNPGSIGLPFDGDPRASYVMLKREDNEINLDFRRVSYDVNKAVKDLEESGYPPSAIPLLTHIYVNGSRPPAP</sequence>